<dbReference type="InterPro" id="IPR005673">
    <property type="entry name" value="ABC_phos-bd_PstS"/>
</dbReference>
<dbReference type="RefSeq" id="WP_201849991.1">
    <property type="nucleotide sequence ID" value="NZ_JABBYC010000046.1"/>
</dbReference>
<comment type="caution">
    <text evidence="6">The sequence shown here is derived from an EMBL/GenBank/DDBJ whole genome shotgun (WGS) entry which is preliminary data.</text>
</comment>
<dbReference type="NCBIfam" id="TIGR00975">
    <property type="entry name" value="3a0107s03"/>
    <property type="match status" value="1"/>
</dbReference>
<keyword evidence="2 4" id="KW-0813">Transport</keyword>
<comment type="similarity">
    <text evidence="1 4">Belongs to the PstS family.</text>
</comment>
<evidence type="ECO:0000259" key="5">
    <source>
        <dbReference type="Pfam" id="PF12849"/>
    </source>
</evidence>
<dbReference type="Pfam" id="PF12849">
    <property type="entry name" value="PBP_like_2"/>
    <property type="match status" value="1"/>
</dbReference>
<gene>
    <name evidence="6" type="primary">pstS</name>
    <name evidence="6" type="ORF">HGK34_18120</name>
</gene>
<dbReference type="SUPFAM" id="SSF53850">
    <property type="entry name" value="Periplasmic binding protein-like II"/>
    <property type="match status" value="1"/>
</dbReference>
<dbReference type="PANTHER" id="PTHR42996:SF1">
    <property type="entry name" value="PHOSPHATE-BINDING PROTEIN PSTS"/>
    <property type="match status" value="1"/>
</dbReference>
<protein>
    <recommendedName>
        <fullName evidence="4">Phosphate-binding protein</fullName>
    </recommendedName>
</protein>
<dbReference type="InterPro" id="IPR024370">
    <property type="entry name" value="PBP_domain"/>
</dbReference>
<evidence type="ECO:0000313" key="6">
    <source>
        <dbReference type="EMBL" id="MBL0888177.1"/>
    </source>
</evidence>
<organism evidence="6 7">
    <name type="scientific">Myceligenerans indicum</name>
    <dbReference type="NCBI Taxonomy" id="2593663"/>
    <lineage>
        <taxon>Bacteria</taxon>
        <taxon>Bacillati</taxon>
        <taxon>Actinomycetota</taxon>
        <taxon>Actinomycetes</taxon>
        <taxon>Micrococcales</taxon>
        <taxon>Promicromonosporaceae</taxon>
        <taxon>Myceligenerans</taxon>
    </lineage>
</organism>
<reference evidence="6 7" key="1">
    <citation type="journal article" date="2021" name="Arch. Microbiol.">
        <title>Myceligenerans indicum sp. nov., an actinobacterium isolated from mangrove sediment of Sundarbans, India.</title>
        <authorList>
            <person name="Asha K."/>
            <person name="Bhadury P."/>
        </authorList>
    </citation>
    <scope>NUCLEOTIDE SEQUENCE [LARGE SCALE GENOMIC DNA]</scope>
    <source>
        <strain evidence="6 7">I2</strain>
    </source>
</reference>
<proteinExistence type="inferred from homology"/>
<evidence type="ECO:0000256" key="3">
    <source>
        <dbReference type="ARBA" id="ARBA00022592"/>
    </source>
</evidence>
<evidence type="ECO:0000256" key="2">
    <source>
        <dbReference type="ARBA" id="ARBA00022448"/>
    </source>
</evidence>
<name>A0ABS1LPL0_9MICO</name>
<dbReference type="CDD" id="cd13565">
    <property type="entry name" value="PBP2_PstS"/>
    <property type="match status" value="1"/>
</dbReference>
<accession>A0ABS1LPL0</accession>
<evidence type="ECO:0000313" key="7">
    <source>
        <dbReference type="Proteomes" id="UP000675409"/>
    </source>
</evidence>
<keyword evidence="7" id="KW-1185">Reference proteome</keyword>
<evidence type="ECO:0000256" key="4">
    <source>
        <dbReference type="PIRNR" id="PIRNR002756"/>
    </source>
</evidence>
<dbReference type="InterPro" id="IPR050962">
    <property type="entry name" value="Phosphate-bind_PstS"/>
</dbReference>
<evidence type="ECO:0000256" key="1">
    <source>
        <dbReference type="ARBA" id="ARBA00008725"/>
    </source>
</evidence>
<dbReference type="EMBL" id="JABBYC010000046">
    <property type="protein sequence ID" value="MBL0888177.1"/>
    <property type="molecule type" value="Genomic_DNA"/>
</dbReference>
<dbReference type="Gene3D" id="3.40.190.10">
    <property type="entry name" value="Periplasmic binding protein-like II"/>
    <property type="match status" value="2"/>
</dbReference>
<dbReference type="Proteomes" id="UP000675409">
    <property type="component" value="Unassembled WGS sequence"/>
</dbReference>
<dbReference type="PANTHER" id="PTHR42996">
    <property type="entry name" value="PHOSPHATE-BINDING PROTEIN PSTS"/>
    <property type="match status" value="1"/>
</dbReference>
<sequence>MTLPSSRYIAPVVVGALVLPLAGCGQLIGSTYVPPAAVEVAGSFAGSGSSAQEKAMAAWIEGYAAEHPDVEISYDAIGSGSGRAEFLAGKVAFAGSDAVLSQDELAASAEACAGGNGIDLPVYVSPISVAFNLEGIKSLNLRAEVIAKIFSGGITRWDDAAIAVDNPDVDLPSIPIVPVHRADDSGTTENFTDYLSQVTPEHWPHDADGVWPLDGGQTGEGTDGVTDYVRQHEGAVTYADASRTAELGNAAVQVGEEFVPFTPEAAASALDVSRIVEGRTKYDLAYEIDRKTRESYAYPLVLVSYAIVCSRYADKPTGRFVKSFLTYVSSAQGQQRAAEAAGSAPVSGFVQRKVAEAAKSIYLG</sequence>
<keyword evidence="3 4" id="KW-0592">Phosphate transport</keyword>
<feature type="domain" description="PBP" evidence="5">
    <location>
        <begin position="40"/>
        <end position="330"/>
    </location>
</feature>
<dbReference type="PIRSF" id="PIRSF002756">
    <property type="entry name" value="PstS"/>
    <property type="match status" value="1"/>
</dbReference>